<feature type="repeat" description="TPR" evidence="7">
    <location>
        <begin position="164"/>
        <end position="197"/>
    </location>
</feature>
<feature type="domain" description="Cdc23" evidence="8">
    <location>
        <begin position="10"/>
        <end position="267"/>
    </location>
</feature>
<name>A0A292PLZ3_9PEZI</name>
<dbReference type="GO" id="GO:0005680">
    <property type="term" value="C:anaphase-promoting complex"/>
    <property type="evidence" value="ECO:0007669"/>
    <property type="project" value="InterPro"/>
</dbReference>
<feature type="repeat" description="TPR" evidence="7">
    <location>
        <begin position="362"/>
        <end position="395"/>
    </location>
</feature>
<evidence type="ECO:0000259" key="8">
    <source>
        <dbReference type="Pfam" id="PF04049"/>
    </source>
</evidence>
<dbReference type="PANTHER" id="PTHR12558:SF10">
    <property type="entry name" value="CELL DIVISION CYCLE PROTEIN 23 HOMOLOG"/>
    <property type="match status" value="1"/>
</dbReference>
<dbReference type="EMBL" id="LN891190">
    <property type="protein sequence ID" value="CUS07618.1"/>
    <property type="molecule type" value="Genomic_DNA"/>
</dbReference>
<keyword evidence="4" id="KW-0833">Ubl conjugation pathway</keyword>
<gene>
    <name evidence="9" type="ORF">GSTUAT00008301001</name>
</gene>
<dbReference type="AlphaFoldDB" id="A0A292PLZ3"/>
<dbReference type="GO" id="GO:0016567">
    <property type="term" value="P:protein ubiquitination"/>
    <property type="evidence" value="ECO:0007669"/>
    <property type="project" value="TreeGrafter"/>
</dbReference>
<evidence type="ECO:0000256" key="6">
    <source>
        <dbReference type="ARBA" id="ARBA00023306"/>
    </source>
</evidence>
<dbReference type="SMART" id="SM00028">
    <property type="entry name" value="TPR"/>
    <property type="match status" value="7"/>
</dbReference>
<dbReference type="PROSITE" id="PS50005">
    <property type="entry name" value="TPR"/>
    <property type="match status" value="5"/>
</dbReference>
<reference evidence="9" key="1">
    <citation type="submission" date="2015-10" db="EMBL/GenBank/DDBJ databases">
        <authorList>
            <person name="Regsiter A."/>
            <person name="william w."/>
        </authorList>
    </citation>
    <scope>NUCLEOTIDE SEQUENCE</scope>
    <source>
        <strain evidence="9">Montdore</strain>
    </source>
</reference>
<dbReference type="GO" id="GO:0031145">
    <property type="term" value="P:anaphase-promoting complex-dependent catabolic process"/>
    <property type="evidence" value="ECO:0007669"/>
    <property type="project" value="TreeGrafter"/>
</dbReference>
<dbReference type="GO" id="GO:0045842">
    <property type="term" value="P:positive regulation of mitotic metaphase/anaphase transition"/>
    <property type="evidence" value="ECO:0007669"/>
    <property type="project" value="TreeGrafter"/>
</dbReference>
<dbReference type="InterPro" id="IPR011990">
    <property type="entry name" value="TPR-like_helical_dom_sf"/>
</dbReference>
<dbReference type="Gene3D" id="1.25.40.10">
    <property type="entry name" value="Tetratricopeptide repeat domain"/>
    <property type="match status" value="2"/>
</dbReference>
<evidence type="ECO:0000256" key="2">
    <source>
        <dbReference type="ARBA" id="ARBA00022737"/>
    </source>
</evidence>
<dbReference type="Pfam" id="PF13414">
    <property type="entry name" value="TPR_11"/>
    <property type="match status" value="1"/>
</dbReference>
<dbReference type="Pfam" id="PF13181">
    <property type="entry name" value="TPR_8"/>
    <property type="match status" value="2"/>
</dbReference>
<evidence type="ECO:0000313" key="9">
    <source>
        <dbReference type="EMBL" id="CUS07618.1"/>
    </source>
</evidence>
<feature type="repeat" description="TPR" evidence="7">
    <location>
        <begin position="260"/>
        <end position="293"/>
    </location>
</feature>
<sequence length="560" mass="64340">MATEVPDPHQLHAALQTAVLKCSERCLYQAAKWAAEALTSMPPLVPQNDTPLPQTYLHPTSSHEKEAILQAGELPTYLLSKSYFDVHEYDRSSAVLANCKSSKSRFLHLYAQYIAGEKRRDEESEMILGPLDTAATQNREVQSILSTLEAIFTEKGDNINEDDSWLLYLYGIVLLKQKNEDEARASFIKSVNLYPYNWSAWLELGSTLGNLGDLNNILQSLPNNIMTNIFVLYSNQELYQTSDPVHAQLADLQTIFPTSAFLKTQRALLYYHAREFDEAETIFDSIVKADPHRLDCLDHYSNILYVMERRPKLGFIAQLASATDKFRPETCCVVGNYYSLKSEHEKAVMYFRRALTLDRGFLSAWTLMGHEYVEMKNTHAAIEAYRRAVDVNRKDYRAWYGLGLSYEVLEMHYYALFYFQRAASLRPYDPQMWQAMGSCFDRMNRPSEAIKAYKRALISPTNTSPDTAVLLQIGLMFEKLNNQKEAARWMEMCLKEEDENSGVTQATSKARMWLARWEFVNQNWAKAAEYANELCQDGQEIEEAKALVRDLRSRMEVGKM</sequence>
<feature type="repeat" description="TPR" evidence="7">
    <location>
        <begin position="328"/>
        <end position="361"/>
    </location>
</feature>
<proteinExistence type="predicted"/>
<keyword evidence="10" id="KW-1185">Reference proteome</keyword>
<dbReference type="Proteomes" id="UP001412239">
    <property type="component" value="Unassembled WGS sequence"/>
</dbReference>
<evidence type="ECO:0000256" key="3">
    <source>
        <dbReference type="ARBA" id="ARBA00022776"/>
    </source>
</evidence>
<dbReference type="Pfam" id="PF04049">
    <property type="entry name" value="ANAPC8"/>
    <property type="match status" value="1"/>
</dbReference>
<keyword evidence="1" id="KW-0132">Cell division</keyword>
<dbReference type="SUPFAM" id="SSF81901">
    <property type="entry name" value="HCP-like"/>
    <property type="match status" value="1"/>
</dbReference>
<evidence type="ECO:0000256" key="7">
    <source>
        <dbReference type="PROSITE-ProRule" id="PRU00339"/>
    </source>
</evidence>
<evidence type="ECO:0000256" key="5">
    <source>
        <dbReference type="ARBA" id="ARBA00022803"/>
    </source>
</evidence>
<keyword evidence="2" id="KW-0677">Repeat</keyword>
<keyword evidence="3" id="KW-0498">Mitosis</keyword>
<accession>A0A292PLZ3</accession>
<feature type="repeat" description="TPR" evidence="7">
    <location>
        <begin position="396"/>
        <end position="429"/>
    </location>
</feature>
<evidence type="ECO:0000256" key="4">
    <source>
        <dbReference type="ARBA" id="ARBA00022786"/>
    </source>
</evidence>
<keyword evidence="5 7" id="KW-0802">TPR repeat</keyword>
<evidence type="ECO:0000313" key="10">
    <source>
        <dbReference type="Proteomes" id="UP001412239"/>
    </source>
</evidence>
<dbReference type="InterPro" id="IPR007192">
    <property type="entry name" value="APC8"/>
</dbReference>
<dbReference type="GO" id="GO:0051301">
    <property type="term" value="P:cell division"/>
    <property type="evidence" value="ECO:0007669"/>
    <property type="project" value="UniProtKB-KW"/>
</dbReference>
<evidence type="ECO:0000256" key="1">
    <source>
        <dbReference type="ARBA" id="ARBA00022618"/>
    </source>
</evidence>
<organism evidence="9 10">
    <name type="scientific">Tuber aestivum</name>
    <name type="common">summer truffle</name>
    <dbReference type="NCBI Taxonomy" id="59557"/>
    <lineage>
        <taxon>Eukaryota</taxon>
        <taxon>Fungi</taxon>
        <taxon>Dikarya</taxon>
        <taxon>Ascomycota</taxon>
        <taxon>Pezizomycotina</taxon>
        <taxon>Pezizomycetes</taxon>
        <taxon>Pezizales</taxon>
        <taxon>Tuberaceae</taxon>
        <taxon>Tuber</taxon>
    </lineage>
</organism>
<dbReference type="PANTHER" id="PTHR12558">
    <property type="entry name" value="CELL DIVISION CYCLE 16,23,27"/>
    <property type="match status" value="1"/>
</dbReference>
<dbReference type="InterPro" id="IPR019734">
    <property type="entry name" value="TPR_rpt"/>
</dbReference>
<dbReference type="SUPFAM" id="SSF48452">
    <property type="entry name" value="TPR-like"/>
    <property type="match status" value="1"/>
</dbReference>
<keyword evidence="6" id="KW-0131">Cell cycle</keyword>
<protein>
    <recommendedName>
        <fullName evidence="8">Cdc23 domain-containing protein</fullName>
    </recommendedName>
</protein>